<evidence type="ECO:0000256" key="1">
    <source>
        <dbReference type="SAM" id="MobiDB-lite"/>
    </source>
</evidence>
<comment type="caution">
    <text evidence="3">The sequence shown here is derived from an EMBL/GenBank/DDBJ whole genome shotgun (WGS) entry which is preliminary data.</text>
</comment>
<sequence>MENKTFIGVYHSETEVIAEIDNLKTHGYTEDDIYVIAKDKDDISMVRGRTGADVQTAGSSWMDHFMAFMSGEEPVRGAFRNIGISDAEADRYYTEVKNGGILLYVDREYGGLYEEGRTAAVGDPNLGGNAYAEDDRLNRTTQEEETLQLHEERLNEDRTKRTDRDLL</sequence>
<dbReference type="Pfam" id="PF11181">
    <property type="entry name" value="YflT"/>
    <property type="match status" value="1"/>
</dbReference>
<reference evidence="3 4" key="1">
    <citation type="submission" date="2016-01" db="EMBL/GenBank/DDBJ databases">
        <title>Investigation of taxonomic status of Bacillus aminovorans.</title>
        <authorList>
            <person name="Verma A."/>
            <person name="Pal Y."/>
            <person name="Krishnamurthi S."/>
        </authorList>
    </citation>
    <scope>NUCLEOTIDE SEQUENCE [LARGE SCALE GENOMIC DNA]</scope>
    <source>
        <strain evidence="3 4">DSM 4337</strain>
    </source>
</reference>
<feature type="domain" description="General stress protein 17M-like" evidence="2">
    <location>
        <begin position="6"/>
        <end position="99"/>
    </location>
</feature>
<dbReference type="AlphaFoldDB" id="A0A177KM20"/>
<feature type="region of interest" description="Disordered" evidence="1">
    <location>
        <begin position="144"/>
        <end position="167"/>
    </location>
</feature>
<dbReference type="InterPro" id="IPR025889">
    <property type="entry name" value="GSP17M-like_dom"/>
</dbReference>
<accession>A0A177KM20</accession>
<protein>
    <recommendedName>
        <fullName evidence="2">General stress protein 17M-like domain-containing protein</fullName>
    </recommendedName>
</protein>
<organism evidence="3 4">
    <name type="scientific">Domibacillus aminovorans</name>
    <dbReference type="NCBI Taxonomy" id="29332"/>
    <lineage>
        <taxon>Bacteria</taxon>
        <taxon>Bacillati</taxon>
        <taxon>Bacillota</taxon>
        <taxon>Bacilli</taxon>
        <taxon>Bacillales</taxon>
        <taxon>Bacillaceae</taxon>
        <taxon>Domibacillus</taxon>
    </lineage>
</organism>
<dbReference type="OrthoDB" id="2678178at2"/>
<dbReference type="RefSeq" id="WP_018394882.1">
    <property type="nucleotide sequence ID" value="NZ_LQWZ01000033.1"/>
</dbReference>
<evidence type="ECO:0000313" key="3">
    <source>
        <dbReference type="EMBL" id="OAH54409.1"/>
    </source>
</evidence>
<evidence type="ECO:0000259" key="2">
    <source>
        <dbReference type="Pfam" id="PF11181"/>
    </source>
</evidence>
<dbReference type="Proteomes" id="UP000077271">
    <property type="component" value="Unassembled WGS sequence"/>
</dbReference>
<dbReference type="EMBL" id="LQWZ01000033">
    <property type="protein sequence ID" value="OAH54409.1"/>
    <property type="molecule type" value="Genomic_DNA"/>
</dbReference>
<evidence type="ECO:0000313" key="4">
    <source>
        <dbReference type="Proteomes" id="UP000077271"/>
    </source>
</evidence>
<gene>
    <name evidence="3" type="ORF">AWH48_07350</name>
</gene>
<name>A0A177KM20_9BACI</name>
<dbReference type="InterPro" id="IPR052967">
    <property type="entry name" value="Stress_Response_Assoc"/>
</dbReference>
<dbReference type="PANTHER" id="PTHR38463:SF1">
    <property type="entry name" value="STRESS RESPONSE PROTEIN YSNF"/>
    <property type="match status" value="1"/>
</dbReference>
<dbReference type="PANTHER" id="PTHR38463">
    <property type="entry name" value="STRESS RESPONSE PROTEIN YSNF"/>
    <property type="match status" value="1"/>
</dbReference>
<proteinExistence type="predicted"/>